<gene>
    <name evidence="1" type="ORF">SAMN04487992_106185</name>
</gene>
<name>A0A1G7HNR6_9FLAO</name>
<dbReference type="EMBL" id="FNBD01000006">
    <property type="protein sequence ID" value="SDF02053.1"/>
    <property type="molecule type" value="Genomic_DNA"/>
</dbReference>
<accession>A0A1G7HNR6</accession>
<dbReference type="RefSeq" id="WP_139150254.1">
    <property type="nucleotide sequence ID" value="NZ_FNBD01000006.1"/>
</dbReference>
<protein>
    <submittedName>
        <fullName evidence="1">Uncharacterized protein</fullName>
    </submittedName>
</protein>
<dbReference type="Proteomes" id="UP000182114">
    <property type="component" value="Unassembled WGS sequence"/>
</dbReference>
<keyword evidence="2" id="KW-1185">Reference proteome</keyword>
<sequence>MSTTKPTIANHGSMKQSWSSLEKRRNTILNIGYGMIAFKSNLKRALRKKFNSLFFRRNAPANSIDEAVIKEMDSPV</sequence>
<proteinExistence type="predicted"/>
<evidence type="ECO:0000313" key="2">
    <source>
        <dbReference type="Proteomes" id="UP000182114"/>
    </source>
</evidence>
<reference evidence="2" key="1">
    <citation type="submission" date="2016-10" db="EMBL/GenBank/DDBJ databases">
        <authorList>
            <person name="Varghese N."/>
            <person name="Submissions S."/>
        </authorList>
    </citation>
    <scope>NUCLEOTIDE SEQUENCE [LARGE SCALE GENOMIC DNA]</scope>
    <source>
        <strain evidence="2">DSM 24729</strain>
    </source>
</reference>
<evidence type="ECO:0000313" key="1">
    <source>
        <dbReference type="EMBL" id="SDF02053.1"/>
    </source>
</evidence>
<dbReference type="AlphaFoldDB" id="A0A1G7HNR6"/>
<organism evidence="1 2">
    <name type="scientific">Cellulophaga baltica</name>
    <dbReference type="NCBI Taxonomy" id="76594"/>
    <lineage>
        <taxon>Bacteria</taxon>
        <taxon>Pseudomonadati</taxon>
        <taxon>Bacteroidota</taxon>
        <taxon>Flavobacteriia</taxon>
        <taxon>Flavobacteriales</taxon>
        <taxon>Flavobacteriaceae</taxon>
        <taxon>Cellulophaga</taxon>
    </lineage>
</organism>